<dbReference type="Proteomes" id="UP000507245">
    <property type="component" value="Unassembled WGS sequence"/>
</dbReference>
<organism evidence="1 2">
    <name type="scientific">Prunus armeniaca</name>
    <name type="common">Apricot</name>
    <name type="synonym">Armeniaca vulgaris</name>
    <dbReference type="NCBI Taxonomy" id="36596"/>
    <lineage>
        <taxon>Eukaryota</taxon>
        <taxon>Viridiplantae</taxon>
        <taxon>Streptophyta</taxon>
        <taxon>Embryophyta</taxon>
        <taxon>Tracheophyta</taxon>
        <taxon>Spermatophyta</taxon>
        <taxon>Magnoliopsida</taxon>
        <taxon>eudicotyledons</taxon>
        <taxon>Gunneridae</taxon>
        <taxon>Pentapetalae</taxon>
        <taxon>rosids</taxon>
        <taxon>fabids</taxon>
        <taxon>Rosales</taxon>
        <taxon>Rosaceae</taxon>
        <taxon>Amygdaloideae</taxon>
        <taxon>Amygdaleae</taxon>
        <taxon>Prunus</taxon>
    </lineage>
</organism>
<proteinExistence type="predicted"/>
<name>A0A6J5WDR6_PRUAR</name>
<dbReference type="AlphaFoldDB" id="A0A6J5WDR6"/>
<reference evidence="2" key="1">
    <citation type="journal article" date="2020" name="Genome Biol.">
        <title>Gamete binning: chromosome-level and haplotype-resolved genome assembly enabled by high-throughput single-cell sequencing of gamete genomes.</title>
        <authorList>
            <person name="Campoy J.A."/>
            <person name="Sun H."/>
            <person name="Goel M."/>
            <person name="Jiao W.-B."/>
            <person name="Folz-Donahue K."/>
            <person name="Wang N."/>
            <person name="Rubio M."/>
            <person name="Liu C."/>
            <person name="Kukat C."/>
            <person name="Ruiz D."/>
            <person name="Huettel B."/>
            <person name="Schneeberger K."/>
        </authorList>
    </citation>
    <scope>NUCLEOTIDE SEQUENCE [LARGE SCALE GENOMIC DNA]</scope>
    <source>
        <strain evidence="2">cv. Rojo Pasion</strain>
    </source>
</reference>
<evidence type="ECO:0000313" key="2">
    <source>
        <dbReference type="Proteomes" id="UP000507245"/>
    </source>
</evidence>
<protein>
    <submittedName>
        <fullName evidence="1">Uncharacterized protein</fullName>
    </submittedName>
</protein>
<gene>
    <name evidence="1" type="ORF">ORAREDHAP_LOCUS8045</name>
</gene>
<evidence type="ECO:0000313" key="1">
    <source>
        <dbReference type="EMBL" id="CAB4296448.1"/>
    </source>
</evidence>
<accession>A0A6J5WDR6</accession>
<sequence>MHRRLQIVHARVGNSDWWTWAVGMAKEGKGKLCLPKCRSLYQSIDDPISQKTSQRSSPEYHIITISRQGLGHLLKPQSWGERSPFQHCGVAQETSGLSLATCHRQLANPKSSLASYPLISFTPKQQEP</sequence>
<dbReference type="EMBL" id="CAEKKB010000001">
    <property type="protein sequence ID" value="CAB4296448.1"/>
    <property type="molecule type" value="Genomic_DNA"/>
</dbReference>
<keyword evidence="2" id="KW-1185">Reference proteome</keyword>